<organism evidence="1 2">
    <name type="scientific">Iodobacter violaceini</name>
    <dbReference type="NCBI Taxonomy" id="3044271"/>
    <lineage>
        <taxon>Bacteria</taxon>
        <taxon>Pseudomonadati</taxon>
        <taxon>Pseudomonadota</taxon>
        <taxon>Betaproteobacteria</taxon>
        <taxon>Neisseriales</taxon>
        <taxon>Chitinibacteraceae</taxon>
        <taxon>Iodobacter</taxon>
    </lineage>
</organism>
<comment type="caution">
    <text evidence="1">The sequence shown here is derived from an EMBL/GenBank/DDBJ whole genome shotgun (WGS) entry which is preliminary data.</text>
</comment>
<evidence type="ECO:0000313" key="2">
    <source>
        <dbReference type="Proteomes" id="UP000712570"/>
    </source>
</evidence>
<accession>A0ABX0L4Q1</accession>
<evidence type="ECO:0000313" key="1">
    <source>
        <dbReference type="EMBL" id="NHQ88441.1"/>
    </source>
</evidence>
<proteinExistence type="predicted"/>
<dbReference type="Proteomes" id="UP000712570">
    <property type="component" value="Unassembled WGS sequence"/>
</dbReference>
<sequence>MTLLSVRKPTGKDLVDLFLLCSPEHLLKSLNITSENQSSAAANFDSMDTSDFNAYFGMSLIFAGKSKINKKKSASLIQSLYIDPDTIFWISGYIFSQPPQEAQIEPPKRTPTNQDIIDLFLLCAPNDALEQLGISEENRNDIGKHSSDNFQSIFNLALFYASNSRSNQRKSFQLIQSLYIDPYSLFSFKDIANLDEFEKTEVLIKEIEKKNAKAIRAKGGYEKSKRSHHSKIKENAYSTWNTWKNNPKMFKKKVDFAEHILEKFKDLSIDKDTIIGWCKPWEHEAKLSRGWWKE</sequence>
<dbReference type="EMBL" id="JAAOLX010000015">
    <property type="protein sequence ID" value="NHQ88441.1"/>
    <property type="molecule type" value="Genomic_DNA"/>
</dbReference>
<name>A0ABX0L4Q1_9NEIS</name>
<gene>
    <name evidence="1" type="ORF">HA050_20275</name>
</gene>
<protein>
    <submittedName>
        <fullName evidence="1">Uncharacterized protein</fullName>
    </submittedName>
</protein>
<dbReference type="RefSeq" id="WP_166830163.1">
    <property type="nucleotide sequence ID" value="NZ_JAAOLX010000015.1"/>
</dbReference>
<reference evidence="1 2" key="1">
    <citation type="submission" date="2020-03" db="EMBL/GenBank/DDBJ databases">
        <title>Draft genome sequence of environmentally isolated violet-colored cultures.</title>
        <authorList>
            <person name="Wilson H.S."/>
        </authorList>
    </citation>
    <scope>NUCLEOTIDE SEQUENCE [LARGE SCALE GENOMIC DNA]</scope>
    <source>
        <strain evidence="1 2">HSC-16F04</strain>
    </source>
</reference>
<keyword evidence="2" id="KW-1185">Reference proteome</keyword>